<evidence type="ECO:0000256" key="1">
    <source>
        <dbReference type="SAM" id="MobiDB-lite"/>
    </source>
</evidence>
<feature type="region of interest" description="Disordered" evidence="1">
    <location>
        <begin position="120"/>
        <end position="166"/>
    </location>
</feature>
<organism evidence="2 3">
    <name type="scientific">Schumannella soli</name>
    <dbReference type="NCBI Taxonomy" id="2590779"/>
    <lineage>
        <taxon>Bacteria</taxon>
        <taxon>Bacillati</taxon>
        <taxon>Actinomycetota</taxon>
        <taxon>Actinomycetes</taxon>
        <taxon>Micrococcales</taxon>
        <taxon>Microbacteriaceae</taxon>
        <taxon>Schumannella</taxon>
    </lineage>
</organism>
<evidence type="ECO:0000313" key="3">
    <source>
        <dbReference type="Proteomes" id="UP000316252"/>
    </source>
</evidence>
<dbReference type="Proteomes" id="UP000316252">
    <property type="component" value="Unassembled WGS sequence"/>
</dbReference>
<keyword evidence="3" id="KW-1185">Reference proteome</keyword>
<dbReference type="RefSeq" id="WP_141162950.1">
    <property type="nucleotide sequence ID" value="NZ_VHQG01000002.1"/>
</dbReference>
<reference evidence="2 3" key="1">
    <citation type="submission" date="2019-06" db="EMBL/GenBank/DDBJ databases">
        <authorList>
            <person name="Li F."/>
        </authorList>
    </citation>
    <scope>NUCLEOTIDE SEQUENCE [LARGE SCALE GENOMIC DNA]</scope>
    <source>
        <strain evidence="2 3">10F1D-1</strain>
    </source>
</reference>
<feature type="compositionally biased region" description="Low complexity" evidence="1">
    <location>
        <begin position="141"/>
        <end position="154"/>
    </location>
</feature>
<evidence type="ECO:0000313" key="2">
    <source>
        <dbReference type="EMBL" id="TPW75590.1"/>
    </source>
</evidence>
<proteinExistence type="predicted"/>
<sequence>MAFEMLLLAPGIPSLAAARSAQSDGSGPRAIAAEAPRALRRARAGGLRLVEEARFNDAIRLEFEVDAAVTADAGPDADPDDGAARFRVEFSPDGTVFAQLWWAGDDAAAEARCRDLVARTLPTSEVIGSNPGWEPPRERSGGAAPAASAQGDEALPATPSADPLSE</sequence>
<comment type="caution">
    <text evidence="2">The sequence shown here is derived from an EMBL/GenBank/DDBJ whole genome shotgun (WGS) entry which is preliminary data.</text>
</comment>
<gene>
    <name evidence="2" type="ORF">FJ657_06810</name>
</gene>
<dbReference type="EMBL" id="VHQG01000002">
    <property type="protein sequence ID" value="TPW75590.1"/>
    <property type="molecule type" value="Genomic_DNA"/>
</dbReference>
<dbReference type="AlphaFoldDB" id="A0A506Y1V7"/>
<protein>
    <submittedName>
        <fullName evidence="2">Uncharacterized protein</fullName>
    </submittedName>
</protein>
<name>A0A506Y1V7_9MICO</name>
<accession>A0A506Y1V7</accession>
<dbReference type="OrthoDB" id="9857751at2"/>